<dbReference type="EC" id="2.3.1.157" evidence="17"/>
<dbReference type="RefSeq" id="WP_252445155.1">
    <property type="nucleotide sequence ID" value="NZ_JAGSOV010000074.1"/>
</dbReference>
<evidence type="ECO:0000256" key="9">
    <source>
        <dbReference type="ARBA" id="ARBA00022960"/>
    </source>
</evidence>
<evidence type="ECO:0000256" key="5">
    <source>
        <dbReference type="ARBA" id="ARBA00022695"/>
    </source>
</evidence>
<feature type="region of interest" description="N-acetyltransferase" evidence="17">
    <location>
        <begin position="271"/>
        <end position="501"/>
    </location>
</feature>
<feature type="binding site" evidence="17">
    <location>
        <position position="189"/>
    </location>
    <ligand>
        <name>UDP-N-acetyl-alpha-D-glucosamine</name>
        <dbReference type="ChEBI" id="CHEBI:57705"/>
    </ligand>
</feature>
<feature type="binding site" evidence="17">
    <location>
        <begin position="120"/>
        <end position="122"/>
    </location>
    <ligand>
        <name>UDP-N-acetyl-alpha-D-glucosamine</name>
        <dbReference type="ChEBI" id="CHEBI:57705"/>
    </ligand>
</feature>
<name>A0ABT1ABF7_9PSEU</name>
<dbReference type="Proteomes" id="UP001165283">
    <property type="component" value="Unassembled WGS sequence"/>
</dbReference>
<dbReference type="CDD" id="cd03353">
    <property type="entry name" value="LbH_GlmU_C"/>
    <property type="match status" value="1"/>
</dbReference>
<feature type="domain" description="MobA-like NTP transferase" evidence="19">
    <location>
        <begin position="17"/>
        <end position="151"/>
    </location>
</feature>
<dbReference type="SUPFAM" id="SSF51161">
    <property type="entry name" value="Trimeric LpxA-like enzymes"/>
    <property type="match status" value="1"/>
</dbReference>
<feature type="binding site" evidence="17">
    <location>
        <position position="159"/>
    </location>
    <ligand>
        <name>UDP-N-acetyl-alpha-D-glucosamine</name>
        <dbReference type="ChEBI" id="CHEBI:57705"/>
    </ligand>
</feature>
<gene>
    <name evidence="17 20" type="primary">glmU</name>
    <name evidence="20" type="ORF">KDL28_33440</name>
</gene>
<proteinExistence type="inferred from homology"/>
<feature type="binding site" evidence="17">
    <location>
        <position position="122"/>
    </location>
    <ligand>
        <name>Mg(2+)</name>
        <dbReference type="ChEBI" id="CHEBI:18420"/>
    </ligand>
</feature>
<comment type="caution">
    <text evidence="20">The sequence shown here is derived from an EMBL/GenBank/DDBJ whole genome shotgun (WGS) entry which is preliminary data.</text>
</comment>
<feature type="binding site" evidence="17">
    <location>
        <position position="34"/>
    </location>
    <ligand>
        <name>UDP-N-acetyl-alpha-D-glucosamine</name>
        <dbReference type="ChEBI" id="CHEBI:57705"/>
    </ligand>
</feature>
<dbReference type="InterPro" id="IPR050065">
    <property type="entry name" value="GlmU-like"/>
</dbReference>
<feature type="binding site" evidence="17">
    <location>
        <position position="442"/>
    </location>
    <ligand>
        <name>acetyl-CoA</name>
        <dbReference type="ChEBI" id="CHEBI:57288"/>
    </ligand>
</feature>
<sequence>MLDRPGQAPPSAHPTAAVVLAAGEGTRMRSAVPKVLHAIGGRSLLGHAVHAVAELQPEHLVVVLGHGRKEVGETVAALGGELGRPVLAAEQDKQLGTGHAVGCAMGSLPADLTGPVLVTYGDVPLLEPATLQGLLDEHAAAGAAVTLLTTELDDPTGYGRILRDVDGTVTAIVEQRDASPEQRAVREINSGVYVFDGAFLTAGLDRLGTDNEQGELYLTDLIGIAHDDGLGVRGVRCPDTWQVSGVNDRVQLAEVRAELNCRVVTAWMRAGVTVVDPATTWVDVQVELSPDVVLHPGTQLHGRSAVGTRAEVGPDTTLTDCEIGEGARVVRTHGTRAVIGAGADVGPFAFLRPGTRLGDRGKIGTFVEVKNSDIGAGSKVPHLSYVGDADIGEHSNIGAASVFVNYDGVQKQRSVVGDHVRTGSDNMFVAPVRVGDGAYTGAGTVLRHDVPPGALSVSAGEQRIIEGWVARKRPGTPSAEAALAATRAPEPNDPPDGGTTR</sequence>
<evidence type="ECO:0000256" key="14">
    <source>
        <dbReference type="ARBA" id="ARBA00048247"/>
    </source>
</evidence>
<comment type="pathway">
    <text evidence="17">Nucleotide-sugar biosynthesis; UDP-N-acetyl-alpha-D-glucosamine biosynthesis; UDP-N-acetyl-alpha-D-glucosamine from N-acetyl-alpha-D-glucosamine 1-phosphate: step 1/1.</text>
</comment>
<feature type="binding site" evidence="17">
    <location>
        <begin position="405"/>
        <end position="406"/>
    </location>
    <ligand>
        <name>acetyl-CoA</name>
        <dbReference type="ChEBI" id="CHEBI:57288"/>
    </ligand>
</feature>
<protein>
    <recommendedName>
        <fullName evidence="17">Bifunctional protein GlmU</fullName>
    </recommendedName>
    <domain>
        <recommendedName>
            <fullName evidence="17">UDP-N-acetylglucosamine pyrophosphorylase</fullName>
            <ecNumber evidence="17">2.7.7.23</ecNumber>
        </recommendedName>
        <alternativeName>
            <fullName evidence="17">N-acetylglucosamine-1-phosphate uridyltransferase</fullName>
        </alternativeName>
    </domain>
    <domain>
        <recommendedName>
            <fullName evidence="17">Glucosamine-1-phosphate N-acetyltransferase</fullName>
            <ecNumber evidence="17">2.3.1.157</ecNumber>
        </recommendedName>
    </domain>
</protein>
<keyword evidence="21" id="KW-1185">Reference proteome</keyword>
<dbReference type="InterPro" id="IPR025877">
    <property type="entry name" value="MobA-like_NTP_Trfase"/>
</dbReference>
<dbReference type="SUPFAM" id="SSF53448">
    <property type="entry name" value="Nucleotide-diphospho-sugar transferases"/>
    <property type="match status" value="1"/>
</dbReference>
<evidence type="ECO:0000256" key="15">
    <source>
        <dbReference type="ARBA" id="ARBA00048493"/>
    </source>
</evidence>
<dbReference type="CDD" id="cd02540">
    <property type="entry name" value="GT2_GlmU_N_bac"/>
    <property type="match status" value="1"/>
</dbReference>
<evidence type="ECO:0000256" key="17">
    <source>
        <dbReference type="HAMAP-Rule" id="MF_01631"/>
    </source>
</evidence>
<dbReference type="GO" id="GO:0003977">
    <property type="term" value="F:UDP-N-acetylglucosamine diphosphorylase activity"/>
    <property type="evidence" value="ECO:0007669"/>
    <property type="project" value="UniProtKB-EC"/>
</dbReference>
<comment type="catalytic activity">
    <reaction evidence="15 17">
        <text>N-acetyl-alpha-D-glucosamine 1-phosphate + UTP + H(+) = UDP-N-acetyl-alpha-D-glucosamine + diphosphate</text>
        <dbReference type="Rhea" id="RHEA:13509"/>
        <dbReference type="ChEBI" id="CHEBI:15378"/>
        <dbReference type="ChEBI" id="CHEBI:33019"/>
        <dbReference type="ChEBI" id="CHEBI:46398"/>
        <dbReference type="ChEBI" id="CHEBI:57705"/>
        <dbReference type="ChEBI" id="CHEBI:57776"/>
        <dbReference type="EC" id="2.7.7.23"/>
    </reaction>
</comment>
<evidence type="ECO:0000256" key="10">
    <source>
        <dbReference type="ARBA" id="ARBA00022984"/>
    </source>
</evidence>
<evidence type="ECO:0000256" key="1">
    <source>
        <dbReference type="ARBA" id="ARBA00007707"/>
    </source>
</evidence>
<evidence type="ECO:0000313" key="21">
    <source>
        <dbReference type="Proteomes" id="UP001165283"/>
    </source>
</evidence>
<evidence type="ECO:0000259" key="19">
    <source>
        <dbReference type="Pfam" id="PF12804"/>
    </source>
</evidence>
<evidence type="ECO:0000256" key="8">
    <source>
        <dbReference type="ARBA" id="ARBA00022842"/>
    </source>
</evidence>
<feature type="region of interest" description="Disordered" evidence="18">
    <location>
        <begin position="471"/>
        <end position="501"/>
    </location>
</feature>
<evidence type="ECO:0000256" key="12">
    <source>
        <dbReference type="ARBA" id="ARBA00023315"/>
    </source>
</evidence>
<feature type="binding site" evidence="17">
    <location>
        <position position="385"/>
    </location>
    <ligand>
        <name>UDP-N-acetyl-alpha-D-glucosamine</name>
        <dbReference type="ChEBI" id="CHEBI:57705"/>
    </ligand>
</feature>
<dbReference type="InterPro" id="IPR029044">
    <property type="entry name" value="Nucleotide-diphossugar_trans"/>
</dbReference>
<dbReference type="Gene3D" id="2.160.10.10">
    <property type="entry name" value="Hexapeptide repeat proteins"/>
    <property type="match status" value="1"/>
</dbReference>
<keyword evidence="10 17" id="KW-0573">Peptidoglycan synthesis</keyword>
<dbReference type="HAMAP" id="MF_01631">
    <property type="entry name" value="GlmU"/>
    <property type="match status" value="1"/>
</dbReference>
<keyword evidence="11 17" id="KW-0511">Multifunctional enzyme</keyword>
<dbReference type="PANTHER" id="PTHR43584:SF3">
    <property type="entry name" value="BIFUNCTIONAL PROTEIN GLMU"/>
    <property type="match status" value="1"/>
</dbReference>
<evidence type="ECO:0000256" key="18">
    <source>
        <dbReference type="SAM" id="MobiDB-lite"/>
    </source>
</evidence>
<comment type="pathway">
    <text evidence="17">Nucleotide-sugar biosynthesis; UDP-N-acetyl-alpha-D-glucosamine biosynthesis; N-acetyl-alpha-D-glucosamine 1-phosphate from alpha-D-glucosamine 6-phosphate (route II): step 2/2.</text>
</comment>
<feature type="binding site" evidence="17">
    <location>
        <position position="174"/>
    </location>
    <ligand>
        <name>UDP-N-acetyl-alpha-D-glucosamine</name>
        <dbReference type="ChEBI" id="CHEBI:57705"/>
    </ligand>
</feature>
<evidence type="ECO:0000256" key="2">
    <source>
        <dbReference type="ARBA" id="ARBA00007947"/>
    </source>
</evidence>
<evidence type="ECO:0000256" key="16">
    <source>
        <dbReference type="ARBA" id="ARBA00049628"/>
    </source>
</evidence>
<dbReference type="PANTHER" id="PTHR43584">
    <property type="entry name" value="NUCLEOTIDYL TRANSFERASE"/>
    <property type="match status" value="1"/>
</dbReference>
<evidence type="ECO:0000256" key="13">
    <source>
        <dbReference type="ARBA" id="ARBA00023316"/>
    </source>
</evidence>
<feature type="binding site" evidence="17">
    <location>
        <position position="247"/>
    </location>
    <ligand>
        <name>Mg(2+)</name>
        <dbReference type="ChEBI" id="CHEBI:18420"/>
    </ligand>
</feature>
<feature type="region of interest" description="Linker" evidence="17">
    <location>
        <begin position="250"/>
        <end position="270"/>
    </location>
</feature>
<reference evidence="20" key="1">
    <citation type="submission" date="2021-04" db="EMBL/GenBank/DDBJ databases">
        <title>Pseudonocardia sp. nov., isolated from sandy soil of mangrove forest.</title>
        <authorList>
            <person name="Zan Z."/>
            <person name="Huang R."/>
            <person name="Liu W."/>
        </authorList>
    </citation>
    <scope>NUCLEOTIDE SEQUENCE</scope>
    <source>
        <strain evidence="20">S2-4</strain>
    </source>
</reference>
<feature type="region of interest" description="Pyrophosphorylase" evidence="17">
    <location>
        <begin position="1"/>
        <end position="249"/>
    </location>
</feature>
<keyword evidence="3 17" id="KW-0963">Cytoplasm</keyword>
<feature type="binding site" evidence="17">
    <location>
        <position position="247"/>
    </location>
    <ligand>
        <name>UDP-N-acetyl-alpha-D-glucosamine</name>
        <dbReference type="ChEBI" id="CHEBI:57705"/>
    </ligand>
</feature>
<comment type="similarity">
    <text evidence="1 17">In the C-terminal section; belongs to the transferase hexapeptide repeat family.</text>
</comment>
<keyword evidence="12 17" id="KW-0012">Acyltransferase</keyword>
<feature type="binding site" evidence="17">
    <location>
        <position position="424"/>
    </location>
    <ligand>
        <name>acetyl-CoA</name>
        <dbReference type="ChEBI" id="CHEBI:57288"/>
    </ligand>
</feature>
<comment type="subunit">
    <text evidence="17">Homotrimer.</text>
</comment>
<evidence type="ECO:0000256" key="7">
    <source>
        <dbReference type="ARBA" id="ARBA00022737"/>
    </source>
</evidence>
<dbReference type="Pfam" id="PF12804">
    <property type="entry name" value="NTP_transf_3"/>
    <property type="match status" value="1"/>
</dbReference>
<comment type="pathway">
    <text evidence="17">Bacterial outer membrane biogenesis; LPS lipid A biosynthesis.</text>
</comment>
<dbReference type="InterPro" id="IPR038009">
    <property type="entry name" value="GlmU_C_LbH"/>
</dbReference>
<evidence type="ECO:0000256" key="6">
    <source>
        <dbReference type="ARBA" id="ARBA00022723"/>
    </source>
</evidence>
<feature type="binding site" evidence="17">
    <location>
        <begin position="96"/>
        <end position="97"/>
    </location>
    <ligand>
        <name>UDP-N-acetyl-alpha-D-glucosamine</name>
        <dbReference type="ChEBI" id="CHEBI:57705"/>
    </ligand>
</feature>
<keyword evidence="5 17" id="KW-0548">Nucleotidyltransferase</keyword>
<comment type="similarity">
    <text evidence="2 17">In the N-terminal section; belongs to the N-acetylglucosamine-1-phosphate uridyltransferase family.</text>
</comment>
<keyword evidence="13 17" id="KW-0961">Cell wall biogenesis/degradation</keyword>
<feature type="binding site" evidence="17">
    <location>
        <position position="399"/>
    </location>
    <ligand>
        <name>acetyl-CoA</name>
        <dbReference type="ChEBI" id="CHEBI:57288"/>
    </ligand>
</feature>
<dbReference type="EC" id="2.7.7.23" evidence="17"/>
<keyword evidence="4 17" id="KW-0808">Transferase</keyword>
<evidence type="ECO:0000256" key="3">
    <source>
        <dbReference type="ARBA" id="ARBA00022490"/>
    </source>
</evidence>
<feature type="compositionally biased region" description="Low complexity" evidence="18">
    <location>
        <begin position="475"/>
        <end position="489"/>
    </location>
</feature>
<comment type="function">
    <text evidence="16 17">Catalyzes the last two sequential reactions in the de novo biosynthetic pathway for UDP-N-acetylglucosamine (UDP-GlcNAc). The C-terminal domain catalyzes the transfer of acetyl group from acetyl coenzyme A to glucosamine-1-phosphate (GlcN-1-P) to produce N-acetylglucosamine-1-phosphate (GlcNAc-1-P), which is converted into UDP-GlcNAc by the transfer of uridine 5-monophosphate (from uridine 5-triphosphate), a reaction catalyzed by the N-terminal domain.</text>
</comment>
<feature type="binding site" evidence="17">
    <location>
        <begin position="20"/>
        <end position="23"/>
    </location>
    <ligand>
        <name>UDP-N-acetyl-alpha-D-glucosamine</name>
        <dbReference type="ChEBI" id="CHEBI:57705"/>
    </ligand>
</feature>
<keyword evidence="9 17" id="KW-0133">Cell shape</keyword>
<feature type="binding site" evidence="17">
    <location>
        <position position="91"/>
    </location>
    <ligand>
        <name>UDP-N-acetyl-alpha-D-glucosamine</name>
        <dbReference type="ChEBI" id="CHEBI:57705"/>
    </ligand>
</feature>
<evidence type="ECO:0000313" key="20">
    <source>
        <dbReference type="EMBL" id="MCO1659974.1"/>
    </source>
</evidence>
<comment type="cofactor">
    <cofactor evidence="17">
        <name>Mg(2+)</name>
        <dbReference type="ChEBI" id="CHEBI:18420"/>
    </cofactor>
    <text evidence="17">Binds 1 Mg(2+) ion per subunit.</text>
</comment>
<dbReference type="Gene3D" id="3.90.550.10">
    <property type="entry name" value="Spore Coat Polysaccharide Biosynthesis Protein SpsA, Chain A"/>
    <property type="match status" value="1"/>
</dbReference>
<evidence type="ECO:0000256" key="4">
    <source>
        <dbReference type="ARBA" id="ARBA00022679"/>
    </source>
</evidence>
<keyword evidence="6 17" id="KW-0479">Metal-binding</keyword>
<dbReference type="InterPro" id="IPR011004">
    <property type="entry name" value="Trimer_LpxA-like_sf"/>
</dbReference>
<evidence type="ECO:0000256" key="11">
    <source>
        <dbReference type="ARBA" id="ARBA00023268"/>
    </source>
</evidence>
<dbReference type="NCBIfam" id="TIGR01173">
    <property type="entry name" value="glmU"/>
    <property type="match status" value="1"/>
</dbReference>
<comment type="catalytic activity">
    <reaction evidence="14 17">
        <text>alpha-D-glucosamine 1-phosphate + acetyl-CoA = N-acetyl-alpha-D-glucosamine 1-phosphate + CoA + H(+)</text>
        <dbReference type="Rhea" id="RHEA:13725"/>
        <dbReference type="ChEBI" id="CHEBI:15378"/>
        <dbReference type="ChEBI" id="CHEBI:57287"/>
        <dbReference type="ChEBI" id="CHEBI:57288"/>
        <dbReference type="ChEBI" id="CHEBI:57776"/>
        <dbReference type="ChEBI" id="CHEBI:58516"/>
        <dbReference type="EC" id="2.3.1.157"/>
    </reaction>
</comment>
<dbReference type="EMBL" id="JAGSOV010000074">
    <property type="protein sequence ID" value="MCO1659974.1"/>
    <property type="molecule type" value="Genomic_DNA"/>
</dbReference>
<dbReference type="InterPro" id="IPR005882">
    <property type="entry name" value="Bifunctional_GlmU"/>
</dbReference>
<accession>A0ABT1ABF7</accession>
<feature type="binding site" evidence="17">
    <location>
        <position position="370"/>
    </location>
    <ligand>
        <name>UDP-N-acetyl-alpha-D-glucosamine</name>
        <dbReference type="ChEBI" id="CHEBI:57705"/>
    </ligand>
</feature>
<keyword evidence="7 17" id="KW-0677">Repeat</keyword>
<comment type="caution">
    <text evidence="17">Lacks conserved residue(s) required for the propagation of feature annotation.</text>
</comment>
<feature type="binding site" evidence="17">
    <location>
        <position position="352"/>
    </location>
    <ligand>
        <name>UDP-N-acetyl-alpha-D-glucosamine</name>
        <dbReference type="ChEBI" id="CHEBI:57705"/>
    </ligand>
</feature>
<organism evidence="20 21">
    <name type="scientific">Pseudonocardia humida</name>
    <dbReference type="NCBI Taxonomy" id="2800819"/>
    <lineage>
        <taxon>Bacteria</taxon>
        <taxon>Bacillati</taxon>
        <taxon>Actinomycetota</taxon>
        <taxon>Actinomycetes</taxon>
        <taxon>Pseudonocardiales</taxon>
        <taxon>Pseudonocardiaceae</taxon>
        <taxon>Pseudonocardia</taxon>
    </lineage>
</organism>
<dbReference type="NCBIfam" id="NF010932">
    <property type="entry name" value="PRK14352.1"/>
    <property type="match status" value="1"/>
</dbReference>
<keyword evidence="8 17" id="KW-0460">Magnesium</keyword>
<feature type="binding site" evidence="17">
    <location>
        <position position="396"/>
    </location>
    <ligand>
        <name>UDP-N-acetyl-alpha-D-glucosamine</name>
        <dbReference type="ChEBI" id="CHEBI:57705"/>
    </ligand>
</feature>
<feature type="active site" description="Proton acceptor" evidence="17">
    <location>
        <position position="382"/>
    </location>
</feature>
<comment type="subcellular location">
    <subcellularLocation>
        <location evidence="17">Cytoplasm</location>
    </subcellularLocation>
</comment>